<proteinExistence type="inferred from homology"/>
<sequence>MSGWHLEITRDALKTLGKIDKPMRRRLQTAIDNLADNPRPNGVVALTSEPGYLRLRVGDYRVIYRVEDERLVVVVVDLGHRREIYDR</sequence>
<dbReference type="AlphaFoldDB" id="A0AAE4CPI2"/>
<organism evidence="3 4">
    <name type="scientific">Haloactinomyces albus</name>
    <dbReference type="NCBI Taxonomy" id="1352928"/>
    <lineage>
        <taxon>Bacteria</taxon>
        <taxon>Bacillati</taxon>
        <taxon>Actinomycetota</taxon>
        <taxon>Actinomycetes</taxon>
        <taxon>Actinopolysporales</taxon>
        <taxon>Actinopolysporaceae</taxon>
        <taxon>Haloactinomyces</taxon>
    </lineage>
</organism>
<dbReference type="Proteomes" id="UP001180845">
    <property type="component" value="Unassembled WGS sequence"/>
</dbReference>
<dbReference type="InterPro" id="IPR007712">
    <property type="entry name" value="RelE/ParE_toxin"/>
</dbReference>
<comment type="similarity">
    <text evidence="1">Belongs to the RelE toxin family.</text>
</comment>
<name>A0AAE4CPI2_9ACTN</name>
<evidence type="ECO:0000313" key="4">
    <source>
        <dbReference type="Proteomes" id="UP001180845"/>
    </source>
</evidence>
<dbReference type="InterPro" id="IPR035093">
    <property type="entry name" value="RelE/ParE_toxin_dom_sf"/>
</dbReference>
<dbReference type="Gene3D" id="3.30.2310.20">
    <property type="entry name" value="RelE-like"/>
    <property type="match status" value="1"/>
</dbReference>
<dbReference type="EMBL" id="JAVDXW010000002">
    <property type="protein sequence ID" value="MDR7304451.1"/>
    <property type="molecule type" value="Genomic_DNA"/>
</dbReference>
<dbReference type="RefSeq" id="WP_310278545.1">
    <property type="nucleotide sequence ID" value="NZ_JAVDXW010000002.1"/>
</dbReference>
<evidence type="ECO:0000313" key="3">
    <source>
        <dbReference type="EMBL" id="MDR7304451.1"/>
    </source>
</evidence>
<keyword evidence="2" id="KW-1277">Toxin-antitoxin system</keyword>
<evidence type="ECO:0000256" key="2">
    <source>
        <dbReference type="ARBA" id="ARBA00022649"/>
    </source>
</evidence>
<dbReference type="PANTHER" id="PTHR35601">
    <property type="entry name" value="TOXIN RELE"/>
    <property type="match status" value="1"/>
</dbReference>
<evidence type="ECO:0000256" key="1">
    <source>
        <dbReference type="ARBA" id="ARBA00006226"/>
    </source>
</evidence>
<dbReference type="Pfam" id="PF05016">
    <property type="entry name" value="ParE_toxin"/>
    <property type="match status" value="1"/>
</dbReference>
<keyword evidence="4" id="KW-1185">Reference proteome</keyword>
<gene>
    <name evidence="3" type="ORF">JOF55_004695</name>
</gene>
<dbReference type="SUPFAM" id="SSF143011">
    <property type="entry name" value="RelE-like"/>
    <property type="match status" value="1"/>
</dbReference>
<comment type="caution">
    <text evidence="3">The sequence shown here is derived from an EMBL/GenBank/DDBJ whole genome shotgun (WGS) entry which is preliminary data.</text>
</comment>
<reference evidence="3" key="1">
    <citation type="submission" date="2023-07" db="EMBL/GenBank/DDBJ databases">
        <title>Sequencing the genomes of 1000 actinobacteria strains.</title>
        <authorList>
            <person name="Klenk H.-P."/>
        </authorList>
    </citation>
    <scope>NUCLEOTIDE SEQUENCE</scope>
    <source>
        <strain evidence="3">DSM 45977</strain>
    </source>
</reference>
<protein>
    <submittedName>
        <fullName evidence="3">mRNA interferase RelE/StbE</fullName>
    </submittedName>
</protein>
<dbReference type="PANTHER" id="PTHR35601:SF1">
    <property type="entry name" value="TOXIN RELE"/>
    <property type="match status" value="1"/>
</dbReference>
<accession>A0AAE4CPI2</accession>
<dbReference type="NCBIfam" id="TIGR02385">
    <property type="entry name" value="RelE_StbE"/>
    <property type="match status" value="1"/>
</dbReference>